<feature type="compositionally biased region" description="Polar residues" evidence="1">
    <location>
        <begin position="552"/>
        <end position="571"/>
    </location>
</feature>
<feature type="compositionally biased region" description="Polar residues" evidence="1">
    <location>
        <begin position="695"/>
        <end position="708"/>
    </location>
</feature>
<feature type="region of interest" description="Disordered" evidence="1">
    <location>
        <begin position="826"/>
        <end position="1101"/>
    </location>
</feature>
<feature type="region of interest" description="Disordered" evidence="1">
    <location>
        <begin position="38"/>
        <end position="290"/>
    </location>
</feature>
<feature type="compositionally biased region" description="Pro residues" evidence="1">
    <location>
        <begin position="48"/>
        <end position="60"/>
    </location>
</feature>
<evidence type="ECO:0000256" key="1">
    <source>
        <dbReference type="SAM" id="MobiDB-lite"/>
    </source>
</evidence>
<feature type="compositionally biased region" description="Basic and acidic residues" evidence="1">
    <location>
        <begin position="181"/>
        <end position="204"/>
    </location>
</feature>
<feature type="compositionally biased region" description="Polar residues" evidence="1">
    <location>
        <begin position="325"/>
        <end position="339"/>
    </location>
</feature>
<dbReference type="EMBL" id="MU858063">
    <property type="protein sequence ID" value="KAK4217057.1"/>
    <property type="molecule type" value="Genomic_DNA"/>
</dbReference>
<accession>A0AAN7BBC2</accession>
<feature type="compositionally biased region" description="Low complexity" evidence="1">
    <location>
        <begin position="735"/>
        <end position="745"/>
    </location>
</feature>
<gene>
    <name evidence="2" type="ORF">QBC37DRAFT_370481</name>
</gene>
<feature type="compositionally biased region" description="Low complexity" evidence="1">
    <location>
        <begin position="671"/>
        <end position="690"/>
    </location>
</feature>
<feature type="compositionally biased region" description="Basic and acidic residues" evidence="1">
    <location>
        <begin position="535"/>
        <end position="549"/>
    </location>
</feature>
<feature type="compositionally biased region" description="Low complexity" evidence="1">
    <location>
        <begin position="422"/>
        <end position="458"/>
    </location>
</feature>
<feature type="compositionally biased region" description="Basic and acidic residues" evidence="1">
    <location>
        <begin position="749"/>
        <end position="767"/>
    </location>
</feature>
<feature type="compositionally biased region" description="Pro residues" evidence="1">
    <location>
        <begin position="1027"/>
        <end position="1037"/>
    </location>
</feature>
<name>A0AAN7BBC2_9PEZI</name>
<feature type="compositionally biased region" description="Acidic residues" evidence="1">
    <location>
        <begin position="125"/>
        <end position="136"/>
    </location>
</feature>
<feature type="compositionally biased region" description="Basic and acidic residues" evidence="1">
    <location>
        <begin position="412"/>
        <end position="421"/>
    </location>
</feature>
<reference evidence="2" key="2">
    <citation type="submission" date="2023-05" db="EMBL/GenBank/DDBJ databases">
        <authorList>
            <consortium name="Lawrence Berkeley National Laboratory"/>
            <person name="Steindorff A."/>
            <person name="Hensen N."/>
            <person name="Bonometti L."/>
            <person name="Westerberg I."/>
            <person name="Brannstrom I.O."/>
            <person name="Guillou S."/>
            <person name="Cros-Aarteil S."/>
            <person name="Calhoun S."/>
            <person name="Haridas S."/>
            <person name="Kuo A."/>
            <person name="Mondo S."/>
            <person name="Pangilinan J."/>
            <person name="Riley R."/>
            <person name="Labutti K."/>
            <person name="Andreopoulos B."/>
            <person name="Lipzen A."/>
            <person name="Chen C."/>
            <person name="Yanf M."/>
            <person name="Daum C."/>
            <person name="Ng V."/>
            <person name="Clum A."/>
            <person name="Ohm R."/>
            <person name="Martin F."/>
            <person name="Silar P."/>
            <person name="Natvig D."/>
            <person name="Lalanne C."/>
            <person name="Gautier V."/>
            <person name="Ament-Velasquez S.L."/>
            <person name="Kruys A."/>
            <person name="Hutchinson M.I."/>
            <person name="Powell A.J."/>
            <person name="Barry K."/>
            <person name="Miller A.N."/>
            <person name="Grigoriev I.V."/>
            <person name="Debuchy R."/>
            <person name="Gladieux P."/>
            <person name="Thoren M.H."/>
            <person name="Johannesson H."/>
        </authorList>
    </citation>
    <scope>NUCLEOTIDE SEQUENCE</scope>
    <source>
        <strain evidence="2">PSN293</strain>
    </source>
</reference>
<feature type="compositionally biased region" description="Polar residues" evidence="1">
    <location>
        <begin position="611"/>
        <end position="630"/>
    </location>
</feature>
<feature type="compositionally biased region" description="Polar residues" evidence="1">
    <location>
        <begin position="590"/>
        <end position="600"/>
    </location>
</feature>
<feature type="compositionally biased region" description="Low complexity" evidence="1">
    <location>
        <begin position="651"/>
        <end position="661"/>
    </location>
</feature>
<protein>
    <submittedName>
        <fullName evidence="2">Uncharacterized protein</fullName>
    </submittedName>
</protein>
<sequence>MDFLFIGALPSSAMAEVEIQREALRTSSLQQMLDLERKYKMDRLHSPTSPPASPPPPPDSPASGLNLPPLQLRRADSLSRQQNLLMLKATRRSTAPPLLSITIPEPPASGRDGDLAGRGQSSDAGQEDDYDTETETTAEPLHKQVKFLAPDDEDEGDMSDQSSICQSPSWEGYGQRKKEKKKEAERRKKEKEQAEKEAKAEAKAAKKKAASRLSKAPRPATLTRNSSMVAMPNPERSMSDPHLAALHSSVESRLTHGPQFTERASSTNDIQHLRSQRRTETDNVDLGANTKSFLGGLKLDKEKESVMQNSQPSVYPPSLPYQLIQTSGPEPTRVGSLSPTFPAARQETRSSPRENAFPPSASRTPMLRHMPVSGHSRSNSLLQGATKFLRGQDGKSSGEAEDRSEDVAQLAREIERGRDRAQSGQQRSQSSSRTAGGEASHASGSTHSSSTRSSSRNTQHTRRSSITHDAKNMAMKLTGKKLTPSARDEQNAKDPSQTDYFNFMERSYSTSVLSSLAAGGAPSARPTTREALGQNDKDGNSAGETKHEPTPMSRQSSSKEGSIAASATGSQGKKGRSLKDAAKAALHIGTPTNNSKSNVSVPPYLAFRTRMLSQNSSSGDKKSWPTNSETLAAPVPVPVPSQEYPQIARESSSGQPSSSNSVKTSDLETQAGSRASEGSSSTSSAYEDGSPLPSPNTTPDTSRPQSSKGMPLHGGDTTEAKESSIQDDEMTLRQSSDSSASSNSSTTPRLEDSTELKSEMADGERWSRTALPLEIDGDADAQSFTTSFSHQDEAQEKPEWTTMGRKDASQSHSEILNALRMAMSQPKLARSLSDPALRPSESDGITQKMLLPPIEKPISIPAKSKRRKQSITSPVAFQGENLSRGEEVRPSSGDSQRDEAATTRMSNLEDPTEKAVRRSRESDERRHPEHDFSRSEEATMKKESKRERHGAKRRHRERDISTHDEVEPIREHDTEEARITNFSKPSPRSPRTASFPRSHLQEDFQPVGHQESVEAKSSHAGSRVSTPEPPNSPPKPSALPRVASAPTPSTNSSKVLPVAPLGPSASRPAGPVSILKQPTRSMSDSVQKTAGGPSSSSRSQPHILSALPKHMQLQAGGSARPSGHGPESRMAPIAKMFVECCNCKFYHDMPSKLYECMARPDAVIEDRNLGISGAITTMVKCPWCQHNMSTSCCAGYAAVVYLKEKLH</sequence>
<comment type="caution">
    <text evidence="2">The sequence shown here is derived from an EMBL/GenBank/DDBJ whole genome shotgun (WGS) entry which is preliminary data.</text>
</comment>
<proteinExistence type="predicted"/>
<feature type="compositionally biased region" description="Basic and acidic residues" evidence="1">
    <location>
        <begin position="883"/>
        <end position="901"/>
    </location>
</feature>
<organism evidence="2 3">
    <name type="scientific">Rhypophila decipiens</name>
    <dbReference type="NCBI Taxonomy" id="261697"/>
    <lineage>
        <taxon>Eukaryota</taxon>
        <taxon>Fungi</taxon>
        <taxon>Dikarya</taxon>
        <taxon>Ascomycota</taxon>
        <taxon>Pezizomycotina</taxon>
        <taxon>Sordariomycetes</taxon>
        <taxon>Sordariomycetidae</taxon>
        <taxon>Sordariales</taxon>
        <taxon>Naviculisporaceae</taxon>
        <taxon>Rhypophila</taxon>
    </lineage>
</organism>
<feature type="compositionally biased region" description="Basic and acidic residues" evidence="1">
    <location>
        <begin position="911"/>
        <end position="946"/>
    </location>
</feature>
<evidence type="ECO:0000313" key="2">
    <source>
        <dbReference type="EMBL" id="KAK4217057.1"/>
    </source>
</evidence>
<reference evidence="2" key="1">
    <citation type="journal article" date="2023" name="Mol. Phylogenet. Evol.">
        <title>Genome-scale phylogeny and comparative genomics of the fungal order Sordariales.</title>
        <authorList>
            <person name="Hensen N."/>
            <person name="Bonometti L."/>
            <person name="Westerberg I."/>
            <person name="Brannstrom I.O."/>
            <person name="Guillou S."/>
            <person name="Cros-Aarteil S."/>
            <person name="Calhoun S."/>
            <person name="Haridas S."/>
            <person name="Kuo A."/>
            <person name="Mondo S."/>
            <person name="Pangilinan J."/>
            <person name="Riley R."/>
            <person name="LaButti K."/>
            <person name="Andreopoulos B."/>
            <person name="Lipzen A."/>
            <person name="Chen C."/>
            <person name="Yan M."/>
            <person name="Daum C."/>
            <person name="Ng V."/>
            <person name="Clum A."/>
            <person name="Steindorff A."/>
            <person name="Ohm R.A."/>
            <person name="Martin F."/>
            <person name="Silar P."/>
            <person name="Natvig D.O."/>
            <person name="Lalanne C."/>
            <person name="Gautier V."/>
            <person name="Ament-Velasquez S.L."/>
            <person name="Kruys A."/>
            <person name="Hutchinson M.I."/>
            <person name="Powell A.J."/>
            <person name="Barry K."/>
            <person name="Miller A.N."/>
            <person name="Grigoriev I.V."/>
            <person name="Debuchy R."/>
            <person name="Gladieux P."/>
            <person name="Hiltunen Thoren M."/>
            <person name="Johannesson H."/>
        </authorList>
    </citation>
    <scope>NUCLEOTIDE SEQUENCE</scope>
    <source>
        <strain evidence="2">PSN293</strain>
    </source>
</reference>
<feature type="compositionally biased region" description="Polar residues" evidence="1">
    <location>
        <begin position="159"/>
        <end position="169"/>
    </location>
</feature>
<feature type="compositionally biased region" description="Polar residues" evidence="1">
    <location>
        <begin position="1076"/>
        <end position="1101"/>
    </location>
</feature>
<feature type="region of interest" description="Disordered" evidence="1">
    <location>
        <begin position="325"/>
        <end position="812"/>
    </location>
</feature>
<feature type="compositionally biased region" description="Polar residues" evidence="1">
    <location>
        <begin position="980"/>
        <end position="992"/>
    </location>
</feature>
<feature type="compositionally biased region" description="Basic and acidic residues" evidence="1">
    <location>
        <begin position="957"/>
        <end position="978"/>
    </location>
</feature>
<feature type="compositionally biased region" description="Low complexity" evidence="1">
    <location>
        <begin position="511"/>
        <end position="524"/>
    </location>
</feature>
<feature type="compositionally biased region" description="Basic and acidic residues" evidence="1">
    <location>
        <begin position="790"/>
        <end position="809"/>
    </location>
</feature>
<feature type="compositionally biased region" description="Basic residues" evidence="1">
    <location>
        <begin position="947"/>
        <end position="956"/>
    </location>
</feature>
<evidence type="ECO:0000313" key="3">
    <source>
        <dbReference type="Proteomes" id="UP001301769"/>
    </source>
</evidence>
<keyword evidence="3" id="KW-1185">Reference proteome</keyword>
<feature type="compositionally biased region" description="Basic and acidic residues" evidence="1">
    <location>
        <begin position="390"/>
        <end position="401"/>
    </location>
</feature>
<dbReference type="AlphaFoldDB" id="A0AAN7BBC2"/>
<dbReference type="Proteomes" id="UP001301769">
    <property type="component" value="Unassembled WGS sequence"/>
</dbReference>